<dbReference type="Proteomes" id="UP001165064">
    <property type="component" value="Unassembled WGS sequence"/>
</dbReference>
<keyword evidence="2" id="KW-1185">Reference proteome</keyword>
<sequence length="195" mass="21800">MEKSSGNSRSTKVKKPRKIRQSFVCSNCKRKKIKCDKQFPCHNCVKAKLTDTCRYSILPTDCPDPRPVNHSPAHPRNVPYPQQQQEQLKEPPSPPQQQHVFGSEASSSSSSVKNSPADTMLKSELDVLKQKIVGLENVLRTNMSRSASTNETLIDEPGILDMKLETLKSFMISQKASRTSFYGPLSPFFTLSKSG</sequence>
<dbReference type="EMBL" id="BSXS01000752">
    <property type="protein sequence ID" value="GME73763.1"/>
    <property type="molecule type" value="Genomic_DNA"/>
</dbReference>
<gene>
    <name evidence="1" type="ORF">Amon02_000152300</name>
</gene>
<comment type="caution">
    <text evidence="1">The sequence shown here is derived from an EMBL/GenBank/DDBJ whole genome shotgun (WGS) entry which is preliminary data.</text>
</comment>
<reference evidence="1" key="1">
    <citation type="submission" date="2023-04" db="EMBL/GenBank/DDBJ databases">
        <title>Ambrosiozyma monospora NBRC 10751.</title>
        <authorList>
            <person name="Ichikawa N."/>
            <person name="Sato H."/>
            <person name="Tonouchi N."/>
        </authorList>
    </citation>
    <scope>NUCLEOTIDE SEQUENCE</scope>
    <source>
        <strain evidence="1">NBRC 10751</strain>
    </source>
</reference>
<accession>A0ACB5SVL9</accession>
<name>A0ACB5SVL9_AMBMO</name>
<organism evidence="1 2">
    <name type="scientific">Ambrosiozyma monospora</name>
    <name type="common">Yeast</name>
    <name type="synonym">Endomycopsis monosporus</name>
    <dbReference type="NCBI Taxonomy" id="43982"/>
    <lineage>
        <taxon>Eukaryota</taxon>
        <taxon>Fungi</taxon>
        <taxon>Dikarya</taxon>
        <taxon>Ascomycota</taxon>
        <taxon>Saccharomycotina</taxon>
        <taxon>Pichiomycetes</taxon>
        <taxon>Pichiales</taxon>
        <taxon>Pichiaceae</taxon>
        <taxon>Ambrosiozyma</taxon>
    </lineage>
</organism>
<evidence type="ECO:0000313" key="1">
    <source>
        <dbReference type="EMBL" id="GME73763.1"/>
    </source>
</evidence>
<protein>
    <submittedName>
        <fullName evidence="1">Unnamed protein product</fullName>
    </submittedName>
</protein>
<evidence type="ECO:0000313" key="2">
    <source>
        <dbReference type="Proteomes" id="UP001165064"/>
    </source>
</evidence>
<proteinExistence type="predicted"/>